<gene>
    <name evidence="2" type="ORF">IAB06_07405</name>
</gene>
<feature type="chain" id="PRO_5039709776" evidence="1">
    <location>
        <begin position="24"/>
        <end position="525"/>
    </location>
</feature>
<name>A0A9D1MQX6_9FIRM</name>
<proteinExistence type="predicted"/>
<dbReference type="EMBL" id="DVNI01000127">
    <property type="protein sequence ID" value="HIU64841.1"/>
    <property type="molecule type" value="Genomic_DNA"/>
</dbReference>
<dbReference type="Pfam" id="PF13552">
    <property type="entry name" value="DUF4127"/>
    <property type="match status" value="1"/>
</dbReference>
<accession>A0A9D1MQX6</accession>
<evidence type="ECO:0000313" key="2">
    <source>
        <dbReference type="EMBL" id="HIU64841.1"/>
    </source>
</evidence>
<comment type="caution">
    <text evidence="2">The sequence shown here is derived from an EMBL/GenBank/DDBJ whole genome shotgun (WGS) entry which is preliminary data.</text>
</comment>
<organism evidence="2 3">
    <name type="scientific">Candidatus Avacidaminococcus intestinavium</name>
    <dbReference type="NCBI Taxonomy" id="2840684"/>
    <lineage>
        <taxon>Bacteria</taxon>
        <taxon>Bacillati</taxon>
        <taxon>Bacillota</taxon>
        <taxon>Negativicutes</taxon>
        <taxon>Acidaminococcales</taxon>
        <taxon>Acidaminococcaceae</taxon>
        <taxon>Acidaminococcaceae incertae sedis</taxon>
        <taxon>Candidatus Avacidaminococcus</taxon>
    </lineage>
</organism>
<reference evidence="2" key="2">
    <citation type="journal article" date="2021" name="PeerJ">
        <title>Extensive microbial diversity within the chicken gut microbiome revealed by metagenomics and culture.</title>
        <authorList>
            <person name="Gilroy R."/>
            <person name="Ravi A."/>
            <person name="Getino M."/>
            <person name="Pursley I."/>
            <person name="Horton D.L."/>
            <person name="Alikhan N.F."/>
            <person name="Baker D."/>
            <person name="Gharbi K."/>
            <person name="Hall N."/>
            <person name="Watson M."/>
            <person name="Adriaenssens E.M."/>
            <person name="Foster-Nyarko E."/>
            <person name="Jarju S."/>
            <person name="Secka A."/>
            <person name="Antonio M."/>
            <person name="Oren A."/>
            <person name="Chaudhuri R.R."/>
            <person name="La Ragione R."/>
            <person name="Hildebrand F."/>
            <person name="Pallen M.J."/>
        </authorList>
    </citation>
    <scope>NUCLEOTIDE SEQUENCE</scope>
    <source>
        <strain evidence="2">CHK160-1198</strain>
    </source>
</reference>
<dbReference type="AlphaFoldDB" id="A0A9D1MQX6"/>
<evidence type="ECO:0000256" key="1">
    <source>
        <dbReference type="SAM" id="SignalP"/>
    </source>
</evidence>
<dbReference type="Proteomes" id="UP000824099">
    <property type="component" value="Unassembled WGS sequence"/>
</dbReference>
<sequence length="525" mass="59774">MLIKKLFLTIFLALLLLPNTVQAKTKLLYIPLDNRPVCLSYVTQTIVAAGYEVTTPPEHLLASENHHGNPDALWNWLIKTIPTVDAAVLSTDSLLYGGLVASRTHEFSTDTIHNRVERIAKLKNDFPLVKIYAFSTIMRTPRQSFGNVEPEYYTKYGPDLFKLTELNDKEESLGLTKQEEHQRNLLKLNIPAIYLNDWFDRRQKNYEANLRLIKYSQTRSFHFFAIGKDDDAPLSQTHMESRHLTEAALLASLNKFIILPGVDQLGLLLLTRAINDAEYKKPIVNVIYADGVGKNTLPYYSDQRLSSSIPDQIGVAGGRATEFLEEADLILAVNAPYDGITKDATYVDNLYFSSKANLKFAAQIKKLIRNKKDIALADVAYANGADNGFMLALHKEGLLEHLAAYSGWNTADNTVGFALAQGLLSRAMTSQDKITLLHTRYLDDWLYQANIRTDLRNYINRRNPNIIYDLTPQHLRILATTQRLYKDYLDEFKFLKQTSFDIDFPWNRLFEINIITNATKNDAKK</sequence>
<protein>
    <submittedName>
        <fullName evidence="2">DUF4127 family protein</fullName>
    </submittedName>
</protein>
<dbReference type="InterPro" id="IPR025394">
    <property type="entry name" value="DUF4127"/>
</dbReference>
<keyword evidence="1" id="KW-0732">Signal</keyword>
<reference evidence="2" key="1">
    <citation type="submission" date="2020-10" db="EMBL/GenBank/DDBJ databases">
        <authorList>
            <person name="Gilroy R."/>
        </authorList>
    </citation>
    <scope>NUCLEOTIDE SEQUENCE</scope>
    <source>
        <strain evidence="2">CHK160-1198</strain>
    </source>
</reference>
<feature type="signal peptide" evidence="1">
    <location>
        <begin position="1"/>
        <end position="23"/>
    </location>
</feature>
<evidence type="ECO:0000313" key="3">
    <source>
        <dbReference type="Proteomes" id="UP000824099"/>
    </source>
</evidence>